<dbReference type="RefSeq" id="WP_349967837.1">
    <property type="nucleotide sequence ID" value="NZ_CP157942.1"/>
</dbReference>
<gene>
    <name evidence="1" type="ORF">ABLO99_00950</name>
</gene>
<evidence type="ECO:0000313" key="1">
    <source>
        <dbReference type="EMBL" id="XBS67290.1"/>
    </source>
</evidence>
<sequence>MNYKGQDLRPGSPHTFTVDTPLVFQWLPRRYGYPIPEKYLERLSEWAKREDTRVVKLVINGSGFTPEQRKELENKISNREFNPNKNIELIDFNELDLREYEFSFHLQPDKEIELSQCSKYTVSRYFRDLYSIPESKRLSFGVEIDSMRIFMLLALKSPMIYFDFDILPKENEKLGEIQAKQGFLVAENDETGHDYDGIPNIENAIIAVSDTGRVKIMEVYNEMKYRFQKHYPMLRSSLHHIYTMMENMISRTPLDEKPSISLSDCKNYDEYRDRFFKVKRSIIQRAFGFKINGGKVDIQYDNSWMKNKNELYTKEEIARIDGDASVATSIQVKSVSSCEHMYRS</sequence>
<dbReference type="Gene3D" id="3.90.550.20">
    <property type="match status" value="1"/>
</dbReference>
<dbReference type="EMBL" id="CP157942">
    <property type="protein sequence ID" value="XBS67290.1"/>
    <property type="molecule type" value="Genomic_DNA"/>
</dbReference>
<reference evidence="1" key="1">
    <citation type="submission" date="2024-06" db="EMBL/GenBank/DDBJ databases">
        <authorList>
            <person name="Dussert Y."/>
            <person name="Peccoud J."/>
            <person name="Pigeault R."/>
        </authorList>
    </citation>
    <scope>NUCLEOTIDE SEQUENCE</scope>
    <source>
        <strain evidence="1">WArc</strain>
    </source>
</reference>
<organism evidence="1">
    <name type="scientific">Wolbachia endosymbiont of Armadillidium arcangelii</name>
    <dbReference type="NCBI Taxonomy" id="3158571"/>
    <lineage>
        <taxon>Bacteria</taxon>
        <taxon>Pseudomonadati</taxon>
        <taxon>Pseudomonadota</taxon>
        <taxon>Alphaproteobacteria</taxon>
        <taxon>Rickettsiales</taxon>
        <taxon>Anaplasmataceae</taxon>
        <taxon>Wolbachieae</taxon>
        <taxon>Wolbachia</taxon>
    </lineage>
</organism>
<accession>A0AAU7Q2M7</accession>
<dbReference type="AlphaFoldDB" id="A0AAU7Q2M7"/>
<name>A0AAU7Q2M7_9RICK</name>
<protein>
    <recommendedName>
        <fullName evidence="2">Phage related protein</fullName>
    </recommendedName>
</protein>
<proteinExistence type="predicted"/>
<evidence type="ECO:0008006" key="2">
    <source>
        <dbReference type="Google" id="ProtNLM"/>
    </source>
</evidence>